<evidence type="ECO:0000256" key="2">
    <source>
        <dbReference type="ARBA" id="ARBA00022490"/>
    </source>
</evidence>
<dbReference type="InterPro" id="IPR000435">
    <property type="entry name" value="Tektins"/>
</dbReference>
<proteinExistence type="inferred from homology"/>
<dbReference type="GO" id="GO:0060294">
    <property type="term" value="P:cilium movement involved in cell motility"/>
    <property type="evidence" value="ECO:0007669"/>
    <property type="project" value="UniProtKB-UniRule"/>
</dbReference>
<dbReference type="PANTHER" id="PTHR19960:SF7">
    <property type="entry name" value="TEKTIN"/>
    <property type="match status" value="1"/>
</dbReference>
<evidence type="ECO:0000313" key="7">
    <source>
        <dbReference type="Proteomes" id="UP000261620"/>
    </source>
</evidence>
<feature type="coiled-coil region" evidence="4">
    <location>
        <begin position="269"/>
        <end position="303"/>
    </location>
</feature>
<name>A0A3Q3WZU4_MOLML</name>
<dbReference type="PANTHER" id="PTHR19960">
    <property type="entry name" value="TEKTIN"/>
    <property type="match status" value="1"/>
</dbReference>
<dbReference type="Pfam" id="PF03148">
    <property type="entry name" value="Tektin"/>
    <property type="match status" value="1"/>
</dbReference>
<keyword evidence="4" id="KW-0175">Coiled coil</keyword>
<dbReference type="GO" id="GO:0005930">
    <property type="term" value="C:axoneme"/>
    <property type="evidence" value="ECO:0007669"/>
    <property type="project" value="UniProtKB-SubCell"/>
</dbReference>
<reference evidence="6" key="2">
    <citation type="submission" date="2025-09" db="UniProtKB">
        <authorList>
            <consortium name="Ensembl"/>
        </authorList>
    </citation>
    <scope>IDENTIFICATION</scope>
</reference>
<dbReference type="STRING" id="94237.ENSMMOP00000021140"/>
<dbReference type="AlphaFoldDB" id="A0A3Q3WZU4"/>
<dbReference type="PRINTS" id="PR00511">
    <property type="entry name" value="TEKTIN"/>
</dbReference>
<protein>
    <recommendedName>
        <fullName evidence="3">Tektin</fullName>
    </recommendedName>
</protein>
<dbReference type="Proteomes" id="UP000261620">
    <property type="component" value="Unplaced"/>
</dbReference>
<dbReference type="InterPro" id="IPR048256">
    <property type="entry name" value="Tektin-like"/>
</dbReference>
<dbReference type="GO" id="GO:0015630">
    <property type="term" value="C:microtubule cytoskeleton"/>
    <property type="evidence" value="ECO:0007669"/>
    <property type="project" value="UniProtKB-UniRule"/>
</dbReference>
<dbReference type="GO" id="GO:0005634">
    <property type="term" value="C:nucleus"/>
    <property type="evidence" value="ECO:0007669"/>
    <property type="project" value="TreeGrafter"/>
</dbReference>
<keyword evidence="2" id="KW-0963">Cytoplasm</keyword>
<feature type="coiled-coil region" evidence="4">
    <location>
        <begin position="75"/>
        <end position="102"/>
    </location>
</feature>
<keyword evidence="3" id="KW-0969">Cilium</keyword>
<feature type="coiled-coil region" evidence="4">
    <location>
        <begin position="335"/>
        <end position="369"/>
    </location>
</feature>
<evidence type="ECO:0000256" key="1">
    <source>
        <dbReference type="ARBA" id="ARBA00007209"/>
    </source>
</evidence>
<dbReference type="Ensembl" id="ENSMMOT00000021496.1">
    <property type="protein sequence ID" value="ENSMMOP00000021140.1"/>
    <property type="gene ID" value="ENSMMOG00000015997.1"/>
</dbReference>
<keyword evidence="7" id="KW-1185">Reference proteome</keyword>
<evidence type="ECO:0000313" key="6">
    <source>
        <dbReference type="Ensembl" id="ENSMMOP00000021140.1"/>
    </source>
</evidence>
<organism evidence="6 7">
    <name type="scientific">Mola mola</name>
    <name type="common">Ocean sunfish</name>
    <name type="synonym">Tetraodon mola</name>
    <dbReference type="NCBI Taxonomy" id="94237"/>
    <lineage>
        <taxon>Eukaryota</taxon>
        <taxon>Metazoa</taxon>
        <taxon>Chordata</taxon>
        <taxon>Craniata</taxon>
        <taxon>Vertebrata</taxon>
        <taxon>Euteleostomi</taxon>
        <taxon>Actinopterygii</taxon>
        <taxon>Neopterygii</taxon>
        <taxon>Teleostei</taxon>
        <taxon>Neoteleostei</taxon>
        <taxon>Acanthomorphata</taxon>
        <taxon>Eupercaria</taxon>
        <taxon>Tetraodontiformes</taxon>
        <taxon>Molidae</taxon>
        <taxon>Mola</taxon>
    </lineage>
</organism>
<comment type="subcellular location">
    <subcellularLocation>
        <location evidence="3">Cytoplasm</location>
        <location evidence="3">Cytoskeleton</location>
        <location evidence="3">Cilium axoneme</location>
    </subcellularLocation>
</comment>
<dbReference type="OMA" id="YAKQWEL"/>
<accession>A0A3Q3WZU4</accession>
<reference evidence="6" key="1">
    <citation type="submission" date="2025-08" db="UniProtKB">
        <authorList>
            <consortium name="Ensembl"/>
        </authorList>
    </citation>
    <scope>IDENTIFICATION</scope>
</reference>
<dbReference type="GO" id="GO:0060271">
    <property type="term" value="P:cilium assembly"/>
    <property type="evidence" value="ECO:0007669"/>
    <property type="project" value="UniProtKB-UniRule"/>
</dbReference>
<evidence type="ECO:0000256" key="4">
    <source>
        <dbReference type="SAM" id="Coils"/>
    </source>
</evidence>
<keyword evidence="3" id="KW-0282">Flagellum</keyword>
<feature type="region of interest" description="Disordered" evidence="5">
    <location>
        <begin position="1"/>
        <end position="52"/>
    </location>
</feature>
<evidence type="ECO:0000256" key="3">
    <source>
        <dbReference type="RuleBase" id="RU367040"/>
    </source>
</evidence>
<feature type="compositionally biased region" description="Basic and acidic residues" evidence="5">
    <location>
        <begin position="29"/>
        <end position="46"/>
    </location>
</feature>
<evidence type="ECO:0000256" key="5">
    <source>
        <dbReference type="SAM" id="MobiDB-lite"/>
    </source>
</evidence>
<keyword evidence="3" id="KW-0966">Cell projection</keyword>
<comment type="similarity">
    <text evidence="1 3">Belongs to the tektin family.</text>
</comment>
<sequence>MCALSAKPGLRHSVSEWDSNNQRLSAAAQKERDTSEAIRGEGRSLRDQTGCKTTWDERDTSRRLNDRAWDVARCKEALENCAQKLDAEMEALTLSKEQTEEALAATAVPLGVSAECLTLRDGRRGYELVVDPADEQLNKEVALIESVQQVLQQHVDKAFEQLCVLQEARHHLTADLQNKQDALDIDLSCLSLTVKSPQISLKTNPTRIPSGSSTPQEWLQFSLYNVARAQEAMQASQRMREDVSLSRTQLQNELDAQRRATEFALRKRHHHQERACSELQWQIKKAEEEMAEMESDIQGLDADLQAKTASLKLAHTRLENRTRRPGVDLCRDEVQHGLIDEAHQLEATITALEQKLSDAQHSLQKMKLHHSRMLQDLSRKQEALTLDQRSMNTRTRLRSTSCTDKAPALLVPLTNSSGRSELQLLAQ</sequence>